<keyword evidence="2" id="KW-1185">Reference proteome</keyword>
<evidence type="ECO:0008006" key="3">
    <source>
        <dbReference type="Google" id="ProtNLM"/>
    </source>
</evidence>
<name>A0A5B7GXJ9_PORTR</name>
<protein>
    <recommendedName>
        <fullName evidence="3">Retrotransposon gag domain-containing protein</fullName>
    </recommendedName>
</protein>
<dbReference type="AlphaFoldDB" id="A0A5B7GXJ9"/>
<reference evidence="1 2" key="1">
    <citation type="submission" date="2019-05" db="EMBL/GenBank/DDBJ databases">
        <title>Another draft genome of Portunus trituberculatus and its Hox gene families provides insights of decapod evolution.</title>
        <authorList>
            <person name="Jeong J.-H."/>
            <person name="Song I."/>
            <person name="Kim S."/>
            <person name="Choi T."/>
            <person name="Kim D."/>
            <person name="Ryu S."/>
            <person name="Kim W."/>
        </authorList>
    </citation>
    <scope>NUCLEOTIDE SEQUENCE [LARGE SCALE GENOMIC DNA]</scope>
    <source>
        <tissue evidence="1">Muscle</tissue>
    </source>
</reference>
<dbReference type="OrthoDB" id="2286242at2759"/>
<dbReference type="EMBL" id="VSRR010022977">
    <property type="protein sequence ID" value="MPC65141.1"/>
    <property type="molecule type" value="Genomic_DNA"/>
</dbReference>
<organism evidence="1 2">
    <name type="scientific">Portunus trituberculatus</name>
    <name type="common">Swimming crab</name>
    <name type="synonym">Neptunus trituberculatus</name>
    <dbReference type="NCBI Taxonomy" id="210409"/>
    <lineage>
        <taxon>Eukaryota</taxon>
        <taxon>Metazoa</taxon>
        <taxon>Ecdysozoa</taxon>
        <taxon>Arthropoda</taxon>
        <taxon>Crustacea</taxon>
        <taxon>Multicrustacea</taxon>
        <taxon>Malacostraca</taxon>
        <taxon>Eumalacostraca</taxon>
        <taxon>Eucarida</taxon>
        <taxon>Decapoda</taxon>
        <taxon>Pleocyemata</taxon>
        <taxon>Brachyura</taxon>
        <taxon>Eubrachyura</taxon>
        <taxon>Portunoidea</taxon>
        <taxon>Portunidae</taxon>
        <taxon>Portuninae</taxon>
        <taxon>Portunus</taxon>
    </lineage>
</organism>
<comment type="caution">
    <text evidence="1">The sequence shown here is derived from an EMBL/GenBank/DDBJ whole genome shotgun (WGS) entry which is preliminary data.</text>
</comment>
<evidence type="ECO:0000313" key="1">
    <source>
        <dbReference type="EMBL" id="MPC65141.1"/>
    </source>
</evidence>
<gene>
    <name evidence="1" type="ORF">E2C01_059270</name>
</gene>
<dbReference type="Proteomes" id="UP000324222">
    <property type="component" value="Unassembled WGS sequence"/>
</dbReference>
<proteinExistence type="predicted"/>
<evidence type="ECO:0000313" key="2">
    <source>
        <dbReference type="Proteomes" id="UP000324222"/>
    </source>
</evidence>
<accession>A0A5B7GXJ9</accession>
<sequence>MPLPRRSLRSRSRASTPVVPSSFKPLFQQARQTVTEQQKAITTLQADMAALHTCGNAAPTPRVPASAAPEKCDLEMAPAAFRSWRRSMEYWLLLCKWPRREVVHHVRLHCAPPLQRAVDARFTFEEWSALTPQAALDAIGKLVFCSSNQAVQWAEFFSVSQGQEEAVSDYFIRGAQKANDCTFQCPQCSCNLSDYLLLKKLMVGLRDTGLKQQVYQVCDSISSVDALQAMCCAYKAARHHATSRTS</sequence>